<organism evidence="8 9">
    <name type="scientific">Mycolicibacterium canariasense</name>
    <name type="common">Mycobacterium canariasense</name>
    <dbReference type="NCBI Taxonomy" id="228230"/>
    <lineage>
        <taxon>Bacteria</taxon>
        <taxon>Bacillati</taxon>
        <taxon>Actinomycetota</taxon>
        <taxon>Actinomycetes</taxon>
        <taxon>Mycobacteriales</taxon>
        <taxon>Mycobacteriaceae</taxon>
        <taxon>Mycolicibacterium</taxon>
    </lineage>
</organism>
<keyword evidence="2 6" id="KW-0560">Oxidoreductase</keyword>
<dbReference type="EMBL" id="BCSY01000137">
    <property type="protein sequence ID" value="GAS99668.1"/>
    <property type="molecule type" value="Genomic_DNA"/>
</dbReference>
<dbReference type="InterPro" id="IPR016161">
    <property type="entry name" value="Ald_DH/histidinol_DH"/>
</dbReference>
<dbReference type="PROSITE" id="PS00687">
    <property type="entry name" value="ALDEHYDE_DEHYDR_GLU"/>
    <property type="match status" value="1"/>
</dbReference>
<dbReference type="PANTHER" id="PTHR42804">
    <property type="entry name" value="ALDEHYDE DEHYDROGENASE"/>
    <property type="match status" value="1"/>
</dbReference>
<comment type="caution">
    <text evidence="8">The sequence shown here is derived from an EMBL/GenBank/DDBJ whole genome shotgun (WGS) entry which is preliminary data.</text>
</comment>
<evidence type="ECO:0000313" key="9">
    <source>
        <dbReference type="Proteomes" id="UP000069443"/>
    </source>
</evidence>
<dbReference type="Gene3D" id="3.40.309.10">
    <property type="entry name" value="Aldehyde Dehydrogenase, Chain A, domain 2"/>
    <property type="match status" value="1"/>
</dbReference>
<dbReference type="STRING" id="228230.RMCC_6633"/>
<protein>
    <recommendedName>
        <fullName evidence="3">aldehyde dehydrogenase (NAD(+))</fullName>
        <ecNumber evidence="3">1.2.1.3</ecNumber>
    </recommendedName>
</protein>
<reference evidence="9" key="1">
    <citation type="journal article" date="2016" name="Genome Announc.">
        <title>Draft Genome Sequences of Five Rapidly Growing Mycobacterium Species, M. thermoresistibile, M. fortuitum subsp. acetamidolyticum, M. canariasense, M. brisbanense, and M. novocastrense.</title>
        <authorList>
            <person name="Katahira K."/>
            <person name="Ogura Y."/>
            <person name="Gotoh Y."/>
            <person name="Hayashi T."/>
        </authorList>
    </citation>
    <scope>NUCLEOTIDE SEQUENCE [LARGE SCALE GENOMIC DNA]</scope>
    <source>
        <strain evidence="9">JCM15298</strain>
    </source>
</reference>
<comment type="catalytic activity">
    <reaction evidence="4">
        <text>an aldehyde + NAD(+) + H2O = a carboxylate + NADH + 2 H(+)</text>
        <dbReference type="Rhea" id="RHEA:16185"/>
        <dbReference type="ChEBI" id="CHEBI:15377"/>
        <dbReference type="ChEBI" id="CHEBI:15378"/>
        <dbReference type="ChEBI" id="CHEBI:17478"/>
        <dbReference type="ChEBI" id="CHEBI:29067"/>
        <dbReference type="ChEBI" id="CHEBI:57540"/>
        <dbReference type="ChEBI" id="CHEBI:57945"/>
        <dbReference type="EC" id="1.2.1.3"/>
    </reaction>
</comment>
<dbReference type="PROSITE" id="PS00070">
    <property type="entry name" value="ALDEHYDE_DEHYDR_CYS"/>
    <property type="match status" value="1"/>
</dbReference>
<evidence type="ECO:0000313" key="8">
    <source>
        <dbReference type="EMBL" id="GAS99668.1"/>
    </source>
</evidence>
<dbReference type="FunFam" id="3.40.605.10:FF:000026">
    <property type="entry name" value="Aldehyde dehydrogenase, putative"/>
    <property type="match status" value="1"/>
</dbReference>
<dbReference type="Pfam" id="PF00171">
    <property type="entry name" value="Aldedh"/>
    <property type="match status" value="1"/>
</dbReference>
<evidence type="ECO:0000256" key="3">
    <source>
        <dbReference type="ARBA" id="ARBA00024226"/>
    </source>
</evidence>
<gene>
    <name evidence="8" type="ORF">RMCC_6633</name>
</gene>
<comment type="similarity">
    <text evidence="1 6">Belongs to the aldehyde dehydrogenase family.</text>
</comment>
<proteinExistence type="inferred from homology"/>
<dbReference type="InterPro" id="IPR016160">
    <property type="entry name" value="Ald_DH_CS_CYS"/>
</dbReference>
<dbReference type="EC" id="1.2.1.3" evidence="3"/>
<evidence type="ECO:0000256" key="1">
    <source>
        <dbReference type="ARBA" id="ARBA00009986"/>
    </source>
</evidence>
<reference evidence="9" key="2">
    <citation type="submission" date="2016-02" db="EMBL/GenBank/DDBJ databases">
        <title>Draft genome sequence of five rapidly growing Mycobacterium species.</title>
        <authorList>
            <person name="Katahira K."/>
            <person name="Gotou Y."/>
            <person name="Iida K."/>
            <person name="Ogura Y."/>
            <person name="Hayashi T."/>
        </authorList>
    </citation>
    <scope>NUCLEOTIDE SEQUENCE [LARGE SCALE GENOMIC DNA]</scope>
    <source>
        <strain evidence="9">JCM15298</strain>
    </source>
</reference>
<accession>A0A100WKT7</accession>
<dbReference type="InterPro" id="IPR016163">
    <property type="entry name" value="Ald_DH_C"/>
</dbReference>
<dbReference type="CDD" id="cd07139">
    <property type="entry name" value="ALDH_AldA-Rv0768"/>
    <property type="match status" value="1"/>
</dbReference>
<evidence type="ECO:0000256" key="6">
    <source>
        <dbReference type="RuleBase" id="RU003345"/>
    </source>
</evidence>
<dbReference type="FunFam" id="3.40.309.10:FF:000009">
    <property type="entry name" value="Aldehyde dehydrogenase A"/>
    <property type="match status" value="1"/>
</dbReference>
<feature type="active site" evidence="5">
    <location>
        <position position="277"/>
    </location>
</feature>
<dbReference type="InterPro" id="IPR016162">
    <property type="entry name" value="Ald_DH_N"/>
</dbReference>
<dbReference type="SUPFAM" id="SSF53720">
    <property type="entry name" value="ALDH-like"/>
    <property type="match status" value="1"/>
</dbReference>
<dbReference type="InterPro" id="IPR015590">
    <property type="entry name" value="Aldehyde_DH_dom"/>
</dbReference>
<dbReference type="Proteomes" id="UP000069443">
    <property type="component" value="Unassembled WGS sequence"/>
</dbReference>
<evidence type="ECO:0000259" key="7">
    <source>
        <dbReference type="Pfam" id="PF00171"/>
    </source>
</evidence>
<dbReference type="GO" id="GO:0004029">
    <property type="term" value="F:aldehyde dehydrogenase (NAD+) activity"/>
    <property type="evidence" value="ECO:0007669"/>
    <property type="project" value="UniProtKB-EC"/>
</dbReference>
<feature type="domain" description="Aldehyde dehydrogenase" evidence="7">
    <location>
        <begin position="40"/>
        <end position="501"/>
    </location>
</feature>
<evidence type="ECO:0000256" key="5">
    <source>
        <dbReference type="PROSITE-ProRule" id="PRU10007"/>
    </source>
</evidence>
<dbReference type="Gene3D" id="3.40.605.10">
    <property type="entry name" value="Aldehyde Dehydrogenase, Chain A, domain 1"/>
    <property type="match status" value="1"/>
</dbReference>
<dbReference type="FunFam" id="3.40.605.10:FF:000007">
    <property type="entry name" value="NAD/NADP-dependent betaine aldehyde dehydrogenase"/>
    <property type="match status" value="1"/>
</dbReference>
<evidence type="ECO:0000256" key="2">
    <source>
        <dbReference type="ARBA" id="ARBA00023002"/>
    </source>
</evidence>
<name>A0A100WKT7_MYCCR</name>
<dbReference type="PANTHER" id="PTHR42804:SF1">
    <property type="entry name" value="ALDEHYDE DEHYDROGENASE-RELATED"/>
    <property type="match status" value="1"/>
</dbReference>
<evidence type="ECO:0000256" key="4">
    <source>
        <dbReference type="ARBA" id="ARBA00049194"/>
    </source>
</evidence>
<sequence>MFSFGPELGNVTAMTQSTTTAGTATLARTDWDKLFIGGQWVEPSTSEIIEVFSPATGEKVGQVPLAAEADVNAACAAARKAFDDGPWPRLTPQERQAVLAKVVELVNERAEEFKELLKLETGQPPTIVDMMQFGAGVTGLQYFAGAADKFAWKDIRDGVYGQTLVVKEPVGVVGAVIAWNVPFFLACNKLGPALLAGCTVVLKPAAETPLTTNLFAEVFAEAGLPEGVLSVVPGGPDTGRALTNNPELDKLTFTGSSAVGKEIGKIAAEKLKPCTLELGGKSAAIILEDADLDSTLPMLVFSGLMNCGQACVGQTRILAPRSRYDEVVEKLAAAVGAMQVGMPDDPASMIGPLISEKQRERVEGYIKKGVEEGARIVAGGGRPEGLDSGWFVQPTVFADVDNSMTIAQEEIFGPVLAVIAYDTEDDAVRIANDSPYGLAGSVYTQDFAKAVEIASKIRTGTYAVNMYAFDPGAPFGGYKNSGIGRENGPEGIEAYTQAKSVLLPFGYTPE</sequence>
<keyword evidence="9" id="KW-1185">Reference proteome</keyword>
<dbReference type="AlphaFoldDB" id="A0A100WKT7"/>
<dbReference type="InterPro" id="IPR029510">
    <property type="entry name" value="Ald_DH_CS_GLU"/>
</dbReference>